<dbReference type="SUPFAM" id="SSF47413">
    <property type="entry name" value="lambda repressor-like DNA-binding domains"/>
    <property type="match status" value="1"/>
</dbReference>
<dbReference type="PANTHER" id="PTHR46797:SF1">
    <property type="entry name" value="METHYLPHOSPHONATE SYNTHASE"/>
    <property type="match status" value="1"/>
</dbReference>
<protein>
    <submittedName>
        <fullName evidence="3">XRE family transcriptional regulator</fullName>
    </submittedName>
</protein>
<dbReference type="PROSITE" id="PS50943">
    <property type="entry name" value="HTH_CROC1"/>
    <property type="match status" value="1"/>
</dbReference>
<dbReference type="CDD" id="cd00093">
    <property type="entry name" value="HTH_XRE"/>
    <property type="match status" value="1"/>
</dbReference>
<name>A0A3E5HL91_BIFPS</name>
<dbReference type="SMART" id="SM00530">
    <property type="entry name" value="HTH_XRE"/>
    <property type="match status" value="1"/>
</dbReference>
<comment type="caution">
    <text evidence="3">The sequence shown here is derived from an EMBL/GenBank/DDBJ whole genome shotgun (WGS) entry which is preliminary data.</text>
</comment>
<dbReference type="EMBL" id="QSWD01000003">
    <property type="protein sequence ID" value="RGP02599.1"/>
    <property type="molecule type" value="Genomic_DNA"/>
</dbReference>
<dbReference type="RefSeq" id="WP_117612037.1">
    <property type="nucleotide sequence ID" value="NZ_JAQEVG010000003.1"/>
</dbReference>
<dbReference type="AlphaFoldDB" id="A0A3E5HL91"/>
<dbReference type="GO" id="GO:0003677">
    <property type="term" value="F:DNA binding"/>
    <property type="evidence" value="ECO:0007669"/>
    <property type="project" value="UniProtKB-KW"/>
</dbReference>
<feature type="domain" description="HTH cro/C1-type" evidence="2">
    <location>
        <begin position="5"/>
        <end position="62"/>
    </location>
</feature>
<dbReference type="Pfam" id="PF01381">
    <property type="entry name" value="HTH_3"/>
    <property type="match status" value="1"/>
</dbReference>
<dbReference type="Gene3D" id="1.10.260.40">
    <property type="entry name" value="lambda repressor-like DNA-binding domains"/>
    <property type="match status" value="1"/>
</dbReference>
<evidence type="ECO:0000259" key="2">
    <source>
        <dbReference type="PROSITE" id="PS50943"/>
    </source>
</evidence>
<organism evidence="3 4">
    <name type="scientific">Bifidobacterium pseudocatenulatum</name>
    <dbReference type="NCBI Taxonomy" id="28026"/>
    <lineage>
        <taxon>Bacteria</taxon>
        <taxon>Bacillati</taxon>
        <taxon>Actinomycetota</taxon>
        <taxon>Actinomycetes</taxon>
        <taxon>Bifidobacteriales</taxon>
        <taxon>Bifidobacteriaceae</taxon>
        <taxon>Bifidobacterium</taxon>
    </lineage>
</organism>
<sequence length="68" mass="7811">MDGRLRYWRCKKGMSQEKLAMLSGIRQSRISELENGRHSVESITLRNAVRLARALGVHAEDLIDDDEK</sequence>
<dbReference type="GO" id="GO:0005829">
    <property type="term" value="C:cytosol"/>
    <property type="evidence" value="ECO:0007669"/>
    <property type="project" value="TreeGrafter"/>
</dbReference>
<dbReference type="PANTHER" id="PTHR46797">
    <property type="entry name" value="HTH-TYPE TRANSCRIPTIONAL REGULATOR"/>
    <property type="match status" value="1"/>
</dbReference>
<reference evidence="3 4" key="1">
    <citation type="submission" date="2018-08" db="EMBL/GenBank/DDBJ databases">
        <title>A genome reference for cultivated species of the human gut microbiota.</title>
        <authorList>
            <person name="Zou Y."/>
            <person name="Xue W."/>
            <person name="Luo G."/>
        </authorList>
    </citation>
    <scope>NUCLEOTIDE SEQUENCE [LARGE SCALE GENOMIC DNA]</scope>
    <source>
        <strain evidence="3 4">OF05-12</strain>
    </source>
</reference>
<dbReference type="Proteomes" id="UP000261031">
    <property type="component" value="Unassembled WGS sequence"/>
</dbReference>
<dbReference type="InterPro" id="IPR001387">
    <property type="entry name" value="Cro/C1-type_HTH"/>
</dbReference>
<dbReference type="GO" id="GO:0003700">
    <property type="term" value="F:DNA-binding transcription factor activity"/>
    <property type="evidence" value="ECO:0007669"/>
    <property type="project" value="TreeGrafter"/>
</dbReference>
<evidence type="ECO:0000256" key="1">
    <source>
        <dbReference type="ARBA" id="ARBA00023125"/>
    </source>
</evidence>
<evidence type="ECO:0000313" key="3">
    <source>
        <dbReference type="EMBL" id="RGP02599.1"/>
    </source>
</evidence>
<dbReference type="InterPro" id="IPR010982">
    <property type="entry name" value="Lambda_DNA-bd_dom_sf"/>
</dbReference>
<proteinExistence type="predicted"/>
<gene>
    <name evidence="3" type="ORF">DXA79_04990</name>
</gene>
<evidence type="ECO:0000313" key="4">
    <source>
        <dbReference type="Proteomes" id="UP000261031"/>
    </source>
</evidence>
<keyword evidence="1" id="KW-0238">DNA-binding</keyword>
<dbReference type="InterPro" id="IPR050807">
    <property type="entry name" value="TransReg_Diox_bact_type"/>
</dbReference>
<accession>A0A3E5HL91</accession>